<dbReference type="EMBL" id="JAGKSP010000009">
    <property type="protein sequence ID" value="MBP3965173.1"/>
    <property type="molecule type" value="Genomic_DNA"/>
</dbReference>
<feature type="region of interest" description="Disordered" evidence="1">
    <location>
        <begin position="28"/>
        <end position="52"/>
    </location>
</feature>
<proteinExistence type="predicted"/>
<dbReference type="Pfam" id="PF06133">
    <property type="entry name" value="Com_YlbF"/>
    <property type="match status" value="1"/>
</dbReference>
<gene>
    <name evidence="2" type="ORF">I8J30_20820</name>
</gene>
<reference evidence="2 3" key="1">
    <citation type="submission" date="2021-04" db="EMBL/GenBank/DDBJ databases">
        <title>Paenibacillus sp. DLE-14 whole genome sequence.</title>
        <authorList>
            <person name="Ham Y.J."/>
        </authorList>
    </citation>
    <scope>NUCLEOTIDE SEQUENCE [LARGE SCALE GENOMIC DNA]</scope>
    <source>
        <strain evidence="2 3">DLE-14</strain>
    </source>
</reference>
<evidence type="ECO:0000313" key="2">
    <source>
        <dbReference type="EMBL" id="MBP3965173.1"/>
    </source>
</evidence>
<evidence type="ECO:0000313" key="3">
    <source>
        <dbReference type="Proteomes" id="UP000673394"/>
    </source>
</evidence>
<keyword evidence="3" id="KW-1185">Reference proteome</keyword>
<dbReference type="Gene3D" id="1.20.1500.10">
    <property type="entry name" value="YheA/YmcA-like"/>
    <property type="match status" value="1"/>
</dbReference>
<dbReference type="PANTHER" id="PTHR38448:SF1">
    <property type="entry name" value="YLBF FAMILY REGULATOR"/>
    <property type="match status" value="1"/>
</dbReference>
<dbReference type="InterPro" id="IPR010368">
    <property type="entry name" value="Com_YlbF"/>
</dbReference>
<name>A0ABS5CH10_9BACL</name>
<comment type="caution">
    <text evidence="2">The sequence shown here is derived from an EMBL/GenBank/DDBJ whole genome shotgun (WGS) entry which is preliminary data.</text>
</comment>
<organism evidence="2 3">
    <name type="scientific">Paenibacillus lignilyticus</name>
    <dbReference type="NCBI Taxonomy" id="1172615"/>
    <lineage>
        <taxon>Bacteria</taxon>
        <taxon>Bacillati</taxon>
        <taxon>Bacillota</taxon>
        <taxon>Bacilli</taxon>
        <taxon>Bacillales</taxon>
        <taxon>Paenibacillaceae</taxon>
        <taxon>Paenibacillus</taxon>
    </lineage>
</organism>
<dbReference type="InterPro" id="IPR023378">
    <property type="entry name" value="YheA/YmcA-like_dom_sf"/>
</dbReference>
<protein>
    <submittedName>
        <fullName evidence="2">YlbF family regulator</fullName>
    </submittedName>
</protein>
<dbReference type="Proteomes" id="UP000673394">
    <property type="component" value="Unassembled WGS sequence"/>
</dbReference>
<dbReference type="SUPFAM" id="SSF158622">
    <property type="entry name" value="YheA/YmcA-like"/>
    <property type="match status" value="1"/>
</dbReference>
<sequence length="189" mass="21742">MSKLSPSRNTRNTKPYLNKLEELEPLAKEQTAKHDHKHDHDHDHDHDSNCTVPKFNTEDIIVRADIMAKTKELATMIFTSEEVQLFQRAEKQIQGNERIQGLIAQIKKKQKEIVAFETTFKNADMVAKIEKEIEVLQDELDGIPIITEFQQSQADINYLLQTVVSVIRDTVAEKISIEDAQVEDPEECM</sequence>
<dbReference type="PANTHER" id="PTHR38448">
    <property type="entry name" value="REGULATORY PROTEIN YLBF-RELATED"/>
    <property type="match status" value="1"/>
</dbReference>
<dbReference type="InterPro" id="IPR052767">
    <property type="entry name" value="Bact_com_dev_regulator"/>
</dbReference>
<accession>A0ABS5CH10</accession>
<evidence type="ECO:0000256" key="1">
    <source>
        <dbReference type="SAM" id="MobiDB-lite"/>
    </source>
</evidence>
<feature type="compositionally biased region" description="Basic and acidic residues" evidence="1">
    <location>
        <begin position="28"/>
        <end position="48"/>
    </location>
</feature>